<dbReference type="Proteomes" id="UP001200513">
    <property type="component" value="Chromosome"/>
</dbReference>
<dbReference type="AlphaFoldDB" id="A0A9Y1BRR3"/>
<reference evidence="1" key="1">
    <citation type="journal article" date="2022" name="Nat. Microbiol.">
        <title>Unique mobile elements and scalable gene flow at the prokaryote-eukaryote boundary revealed by circularized Asgard archaea genomes.</title>
        <authorList>
            <person name="Wu F."/>
            <person name="Speth D.R."/>
            <person name="Philosof A."/>
            <person name="Cremiere A."/>
            <person name="Narayanan A."/>
            <person name="Barco R.A."/>
            <person name="Connon S.A."/>
            <person name="Amend J.P."/>
            <person name="Antoshechkin I.A."/>
            <person name="Orphan V.J."/>
        </authorList>
    </citation>
    <scope>NUCLEOTIDE SEQUENCE</scope>
    <source>
        <strain evidence="1">PR6</strain>
    </source>
</reference>
<proteinExistence type="predicted"/>
<protein>
    <submittedName>
        <fullName evidence="1">Uncharacterized protein</fullName>
    </submittedName>
</protein>
<gene>
    <name evidence="1" type="ORF">K9W46_00160</name>
</gene>
<organism evidence="1">
    <name type="scientific">Candidatus Heimdallarchaeum endolithica</name>
    <dbReference type="NCBI Taxonomy" id="2876572"/>
    <lineage>
        <taxon>Archaea</taxon>
        <taxon>Promethearchaeati</taxon>
        <taxon>Candidatus Heimdallarchaeota</taxon>
        <taxon>Candidatus Heimdallarchaeia (ex Rinke et al. 2021) (nom. nud.)</taxon>
        <taxon>Candidatus Heimdallarchaeales</taxon>
        <taxon>Candidatus Heimdallarchaeaceae</taxon>
        <taxon>Candidatus Heimdallarchaeum</taxon>
    </lineage>
</organism>
<accession>A0A9Y1BRR3</accession>
<name>A0A9Y1BRR3_9ARCH</name>
<dbReference type="EMBL" id="CP084167">
    <property type="protein sequence ID" value="UJG43610.1"/>
    <property type="molecule type" value="Genomic_DNA"/>
</dbReference>
<evidence type="ECO:0000313" key="1">
    <source>
        <dbReference type="EMBL" id="UJG43610.1"/>
    </source>
</evidence>
<sequence length="168" mass="19909">MKRKKSERFFARTTVEFKTEIDNFLAQNPEHRTYSSLIEEALKRYISNPEDVSTSLSIGLSNQDKQDIIQAINESEVKILEAIDSLVYKLQHKVRQQQSDNVVEEILNYLDFKEAVHCQTDHELASLFTTDYHREFVYDVIAYLRDAGYLRYVRDRIIWNKKKVLNDE</sequence>